<gene>
    <name evidence="1" type="ORF">EYF80_046264</name>
</gene>
<dbReference type="EMBL" id="SRLO01000959">
    <property type="protein sequence ID" value="TNN43552.1"/>
    <property type="molecule type" value="Genomic_DNA"/>
</dbReference>
<evidence type="ECO:0000313" key="2">
    <source>
        <dbReference type="Proteomes" id="UP000314294"/>
    </source>
</evidence>
<reference evidence="1 2" key="1">
    <citation type="submission" date="2019-03" db="EMBL/GenBank/DDBJ databases">
        <title>First draft genome of Liparis tanakae, snailfish: a comprehensive survey of snailfish specific genes.</title>
        <authorList>
            <person name="Kim W."/>
            <person name="Song I."/>
            <person name="Jeong J.-H."/>
            <person name="Kim D."/>
            <person name="Kim S."/>
            <person name="Ryu S."/>
            <person name="Song J.Y."/>
            <person name="Lee S.K."/>
        </authorList>
    </citation>
    <scope>NUCLEOTIDE SEQUENCE [LARGE SCALE GENOMIC DNA]</scope>
    <source>
        <tissue evidence="1">Muscle</tissue>
    </source>
</reference>
<comment type="caution">
    <text evidence="1">The sequence shown here is derived from an EMBL/GenBank/DDBJ whole genome shotgun (WGS) entry which is preliminary data.</text>
</comment>
<organism evidence="1 2">
    <name type="scientific">Liparis tanakae</name>
    <name type="common">Tanaka's snailfish</name>
    <dbReference type="NCBI Taxonomy" id="230148"/>
    <lineage>
        <taxon>Eukaryota</taxon>
        <taxon>Metazoa</taxon>
        <taxon>Chordata</taxon>
        <taxon>Craniata</taxon>
        <taxon>Vertebrata</taxon>
        <taxon>Euteleostomi</taxon>
        <taxon>Actinopterygii</taxon>
        <taxon>Neopterygii</taxon>
        <taxon>Teleostei</taxon>
        <taxon>Neoteleostei</taxon>
        <taxon>Acanthomorphata</taxon>
        <taxon>Eupercaria</taxon>
        <taxon>Perciformes</taxon>
        <taxon>Cottioidei</taxon>
        <taxon>Cottales</taxon>
        <taxon>Liparidae</taxon>
        <taxon>Liparis</taxon>
    </lineage>
</organism>
<name>A0A4Z2FT33_9TELE</name>
<proteinExistence type="predicted"/>
<dbReference type="Proteomes" id="UP000314294">
    <property type="component" value="Unassembled WGS sequence"/>
</dbReference>
<keyword evidence="2" id="KW-1185">Reference proteome</keyword>
<protein>
    <submittedName>
        <fullName evidence="1">Uncharacterized protein</fullName>
    </submittedName>
</protein>
<dbReference type="AlphaFoldDB" id="A0A4Z2FT33"/>
<sequence length="88" mass="9331">MLSSPHLSGHNVNVHQRPVASKHIVAQTLPGLAVGVTQIHSADPLALCDLLLLRDGPLRISSVTVEPHQDLAVDLTAGPGAHFGKLWH</sequence>
<evidence type="ECO:0000313" key="1">
    <source>
        <dbReference type="EMBL" id="TNN43552.1"/>
    </source>
</evidence>
<accession>A0A4Z2FT33</accession>